<dbReference type="EMBL" id="MK574011">
    <property type="protein sequence ID" value="QBP07017.1"/>
    <property type="molecule type" value="Genomic_DNA"/>
</dbReference>
<proteinExistence type="predicted"/>
<reference evidence="1 2" key="1">
    <citation type="submission" date="2019-02" db="EMBL/GenBank/DDBJ databases">
        <title>Genome sequence of multidrug-resistant Edwardsiella tarda isolate infecting lytic phage ETP-1.</title>
        <authorList>
            <person name="Nikapitiya C."/>
            <person name="Senevirathne A."/>
            <person name="De Zoysa M."/>
            <person name="Lee J."/>
        </authorList>
    </citation>
    <scope>NUCLEOTIDE SEQUENCE [LARGE SCALE GENOMIC DNA]</scope>
</reference>
<name>A0A6G5P4C8_9CAUD</name>
<dbReference type="Proteomes" id="UP000501729">
    <property type="component" value="Segment"/>
</dbReference>
<protein>
    <submittedName>
        <fullName evidence="1">Uncharacterized protein</fullName>
    </submittedName>
</protein>
<organism evidence="1 2">
    <name type="scientific">Edwardsiella phage ETP-1</name>
    <dbReference type="NCBI Taxonomy" id="2544920"/>
    <lineage>
        <taxon>Viruses</taxon>
        <taxon>Duplodnaviria</taxon>
        <taxon>Heunggongvirae</taxon>
        <taxon>Uroviricota</taxon>
        <taxon>Caudoviricetes</taxon>
        <taxon>Kafunavirus</taxon>
        <taxon>Kafunavirus KF1</taxon>
    </lineage>
</organism>
<sequence length="217" mass="24243">MSVLIEAWRSGFFTEDEVCKGFGVTHKEFRSTLLSYGLPLPAAEQSAGLWAEVYNNKPENVMRATAEYGVRLNLMVKFCTEKPGDVLTREAVLAMRGEGLTVAQIAKHYSVTQYYVRKLLPKCNRLVIDKEAITADIMEGKLSLLDIAVKHEVSPSLVSKLNPNKIKKTRGEGLDDATLANMRADLQRFNVSEVARLYGVSRGYVYAHRKATLQEAD</sequence>
<evidence type="ECO:0000313" key="1">
    <source>
        <dbReference type="EMBL" id="QBP07017.1"/>
    </source>
</evidence>
<evidence type="ECO:0000313" key="2">
    <source>
        <dbReference type="Proteomes" id="UP000501729"/>
    </source>
</evidence>
<accession>A0A6G5P4C8</accession>
<gene>
    <name evidence="1" type="ORF">ETP1_016</name>
</gene>